<dbReference type="PROSITE" id="PS50020">
    <property type="entry name" value="WW_DOMAIN_2"/>
    <property type="match status" value="1"/>
</dbReference>
<name>A0A8H3ASE0_9AGAM</name>
<dbReference type="InterPro" id="IPR001202">
    <property type="entry name" value="WW_dom"/>
</dbReference>
<dbReference type="GO" id="GO:0046486">
    <property type="term" value="P:glycerolipid metabolic process"/>
    <property type="evidence" value="ECO:0007669"/>
    <property type="project" value="UniProtKB-ARBA"/>
</dbReference>
<feature type="region of interest" description="Disordered" evidence="5">
    <location>
        <begin position="267"/>
        <end position="390"/>
    </location>
</feature>
<dbReference type="SUPFAM" id="SSF51045">
    <property type="entry name" value="WW domain"/>
    <property type="match status" value="1"/>
</dbReference>
<protein>
    <submittedName>
        <fullName evidence="9">Uncharacterized protein</fullName>
    </submittedName>
</protein>
<dbReference type="InterPro" id="IPR000008">
    <property type="entry name" value="C2_dom"/>
</dbReference>
<proteinExistence type="predicted"/>
<feature type="compositionally biased region" description="Polar residues" evidence="5">
    <location>
        <begin position="353"/>
        <end position="364"/>
    </location>
</feature>
<dbReference type="GO" id="GO:0019369">
    <property type="term" value="P:arachidonate metabolic process"/>
    <property type="evidence" value="ECO:0007669"/>
    <property type="project" value="TreeGrafter"/>
</dbReference>
<dbReference type="InterPro" id="IPR036020">
    <property type="entry name" value="WW_dom_sf"/>
</dbReference>
<dbReference type="Proteomes" id="UP000663843">
    <property type="component" value="Unassembled WGS sequence"/>
</dbReference>
<organism evidence="9 10">
    <name type="scientific">Rhizoctonia solani</name>
    <dbReference type="NCBI Taxonomy" id="456999"/>
    <lineage>
        <taxon>Eukaryota</taxon>
        <taxon>Fungi</taxon>
        <taxon>Dikarya</taxon>
        <taxon>Basidiomycota</taxon>
        <taxon>Agaricomycotina</taxon>
        <taxon>Agaricomycetes</taxon>
        <taxon>Cantharellales</taxon>
        <taxon>Ceratobasidiaceae</taxon>
        <taxon>Rhizoctonia</taxon>
    </lineage>
</organism>
<dbReference type="PANTHER" id="PTHR24185">
    <property type="entry name" value="CALCIUM-INDEPENDENT PHOSPHOLIPASE A2-GAMMA"/>
    <property type="match status" value="1"/>
</dbReference>
<sequence>MSDNPGSSLTKKIRLTVVAANGLIKRDVFSIPDPFAVITVDGGQTYTTSVMKKTPNPYWNENFDVTVKHSSVINIQILDQRKFKRRDQGSLGVANMRVSEIIDLDLGGHEMLTLELKPESDNQKVQGKLIVYMSTNTSQPVTNPGPNSANLSSTEDELGPLPPGWEVRHTPERRAYYVDHNTRTTTWNRPSSDPEANGNRVALSAGSGSDPMWYCHQCNKQMRPIITDPEPLCASCDSPFVEQLSSSDQPNRDDPRMGHHQLEQTTMAQDREAGSDGPSSTEMSTANRVGSETLVEPFNSPDHRPGGSQSSPMAEIRNDETSPRPDDIDTDSDEEPKINVVDYDKSHPGPTSAPGTKTGSSYDMSETLGLQDWGSSMAGPSSGGSPDGGGVRGLSSLLLIREAMNNLQSLKGQGAESIKPADWFDVIAGTGTGGVIACMLGKLEMSIEEAIESYMRLTEAVFSNKKRGGITSGAAYKSTTLKDALRSIIQDVTGDGDKKMTEGAPKPDGCNTLIFATWKDNINAGIPVIFRSYQARANRAPDCAAWKAIYATMAHPDFFKSIDIADGSLKYSFVGGELGNSNPLVHVLAEVRDLYPDSKWRTTTSFSRYASNGH</sequence>
<feature type="region of interest" description="Disordered" evidence="5">
    <location>
        <begin position="136"/>
        <end position="163"/>
    </location>
</feature>
<dbReference type="Gene3D" id="2.20.70.10">
    <property type="match status" value="1"/>
</dbReference>
<dbReference type="PROSITE" id="PS51635">
    <property type="entry name" value="PNPLA"/>
    <property type="match status" value="1"/>
</dbReference>
<dbReference type="PROSITE" id="PS01159">
    <property type="entry name" value="WW_DOMAIN_1"/>
    <property type="match status" value="1"/>
</dbReference>
<reference evidence="9" key="1">
    <citation type="submission" date="2021-01" db="EMBL/GenBank/DDBJ databases">
        <authorList>
            <person name="Kaushik A."/>
        </authorList>
    </citation>
    <scope>NUCLEOTIDE SEQUENCE</scope>
    <source>
        <strain evidence="9">AG2-2IIIB</strain>
    </source>
</reference>
<dbReference type="CDD" id="cd00201">
    <property type="entry name" value="WW"/>
    <property type="match status" value="1"/>
</dbReference>
<comment type="caution">
    <text evidence="9">The sequence shown here is derived from an EMBL/GenBank/DDBJ whole genome shotgun (WGS) entry which is preliminary data.</text>
</comment>
<evidence type="ECO:0000259" key="8">
    <source>
        <dbReference type="PROSITE" id="PS51635"/>
    </source>
</evidence>
<dbReference type="PROSITE" id="PS50004">
    <property type="entry name" value="C2"/>
    <property type="match status" value="1"/>
</dbReference>
<feature type="domain" description="C2" evidence="6">
    <location>
        <begin position="1"/>
        <end position="114"/>
    </location>
</feature>
<dbReference type="Gene3D" id="3.40.1090.10">
    <property type="entry name" value="Cytosolic phospholipase A2 catalytic domain"/>
    <property type="match status" value="1"/>
</dbReference>
<dbReference type="SMART" id="SM00456">
    <property type="entry name" value="WW"/>
    <property type="match status" value="1"/>
</dbReference>
<dbReference type="Pfam" id="PF00168">
    <property type="entry name" value="C2"/>
    <property type="match status" value="1"/>
</dbReference>
<keyword evidence="3" id="KW-0443">Lipid metabolism</keyword>
<dbReference type="GO" id="GO:0047499">
    <property type="term" value="F:calcium-independent phospholipase A2 activity"/>
    <property type="evidence" value="ECO:0007669"/>
    <property type="project" value="TreeGrafter"/>
</dbReference>
<evidence type="ECO:0000256" key="2">
    <source>
        <dbReference type="ARBA" id="ARBA00022963"/>
    </source>
</evidence>
<gene>
    <name evidence="9" type="ORF">RDB_LOCUS70958</name>
</gene>
<evidence type="ECO:0000313" key="9">
    <source>
        <dbReference type="EMBL" id="CAE6436949.1"/>
    </source>
</evidence>
<evidence type="ECO:0000313" key="10">
    <source>
        <dbReference type="Proteomes" id="UP000663843"/>
    </source>
</evidence>
<feature type="domain" description="WW" evidence="7">
    <location>
        <begin position="159"/>
        <end position="192"/>
    </location>
</feature>
<dbReference type="InterPro" id="IPR002641">
    <property type="entry name" value="PNPLA_dom"/>
</dbReference>
<evidence type="ECO:0000259" key="7">
    <source>
        <dbReference type="PROSITE" id="PS50020"/>
    </source>
</evidence>
<feature type="compositionally biased region" description="Basic and acidic residues" evidence="5">
    <location>
        <begin position="316"/>
        <end position="327"/>
    </location>
</feature>
<keyword evidence="1" id="KW-0378">Hydrolase</keyword>
<dbReference type="SUPFAM" id="SSF49562">
    <property type="entry name" value="C2 domain (Calcium/lipid-binding domain, CaLB)"/>
    <property type="match status" value="1"/>
</dbReference>
<feature type="compositionally biased region" description="Polar residues" evidence="5">
    <location>
        <begin position="277"/>
        <end position="290"/>
    </location>
</feature>
<dbReference type="EMBL" id="CAJMWT010002239">
    <property type="protein sequence ID" value="CAE6436949.1"/>
    <property type="molecule type" value="Genomic_DNA"/>
</dbReference>
<dbReference type="SUPFAM" id="SSF52151">
    <property type="entry name" value="FabD/lysophospholipase-like"/>
    <property type="match status" value="1"/>
</dbReference>
<dbReference type="PANTHER" id="PTHR24185:SF1">
    <property type="entry name" value="CALCIUM-INDEPENDENT PHOSPHOLIPASE A2-GAMMA"/>
    <property type="match status" value="1"/>
</dbReference>
<feature type="region of interest" description="Disordered" evidence="5">
    <location>
        <begin position="179"/>
        <end position="206"/>
    </location>
</feature>
<evidence type="ECO:0000256" key="1">
    <source>
        <dbReference type="ARBA" id="ARBA00022801"/>
    </source>
</evidence>
<dbReference type="Pfam" id="PF01734">
    <property type="entry name" value="Patatin"/>
    <property type="match status" value="1"/>
</dbReference>
<dbReference type="SMART" id="SM00239">
    <property type="entry name" value="C2"/>
    <property type="match status" value="1"/>
</dbReference>
<dbReference type="GO" id="GO:0016042">
    <property type="term" value="P:lipid catabolic process"/>
    <property type="evidence" value="ECO:0007669"/>
    <property type="project" value="UniProtKB-KW"/>
</dbReference>
<feature type="domain" description="PNPLA" evidence="8">
    <location>
        <begin position="384"/>
        <end position="588"/>
    </location>
</feature>
<evidence type="ECO:0000256" key="3">
    <source>
        <dbReference type="ARBA" id="ARBA00023098"/>
    </source>
</evidence>
<dbReference type="Gene3D" id="2.60.40.150">
    <property type="entry name" value="C2 domain"/>
    <property type="match status" value="1"/>
</dbReference>
<dbReference type="InterPro" id="IPR035892">
    <property type="entry name" value="C2_domain_sf"/>
</dbReference>
<dbReference type="Pfam" id="PF00397">
    <property type="entry name" value="WW"/>
    <property type="match status" value="1"/>
</dbReference>
<evidence type="ECO:0000256" key="5">
    <source>
        <dbReference type="SAM" id="MobiDB-lite"/>
    </source>
</evidence>
<evidence type="ECO:0000256" key="4">
    <source>
        <dbReference type="PROSITE-ProRule" id="PRU01161"/>
    </source>
</evidence>
<keyword evidence="2" id="KW-0442">Lipid degradation</keyword>
<dbReference type="AlphaFoldDB" id="A0A8H3ASE0"/>
<evidence type="ECO:0000259" key="6">
    <source>
        <dbReference type="PROSITE" id="PS50004"/>
    </source>
</evidence>
<feature type="short sequence motif" description="GXGXXG" evidence="4">
    <location>
        <begin position="388"/>
        <end position="393"/>
    </location>
</feature>
<accession>A0A8H3ASE0</accession>
<dbReference type="CDD" id="cd08382">
    <property type="entry name" value="C2_Smurf-like"/>
    <property type="match status" value="1"/>
</dbReference>
<comment type="caution">
    <text evidence="4">Lacks conserved residue(s) required for the propagation of feature annotation.</text>
</comment>
<dbReference type="GO" id="GO:0016020">
    <property type="term" value="C:membrane"/>
    <property type="evidence" value="ECO:0007669"/>
    <property type="project" value="TreeGrafter"/>
</dbReference>
<feature type="compositionally biased region" description="Polar residues" evidence="5">
    <location>
        <begin position="136"/>
        <end position="153"/>
    </location>
</feature>
<feature type="compositionally biased region" description="Gly residues" evidence="5">
    <location>
        <begin position="381"/>
        <end position="390"/>
    </location>
</feature>
<dbReference type="InterPro" id="IPR016035">
    <property type="entry name" value="Acyl_Trfase/lysoPLipase"/>
</dbReference>